<protein>
    <recommendedName>
        <fullName evidence="1">Lipoxygenase domain-containing protein</fullName>
    </recommendedName>
</protein>
<proteinExistence type="predicted"/>
<name>A0ABS8WHD7_DATST</name>
<evidence type="ECO:0000259" key="1">
    <source>
        <dbReference type="PROSITE" id="PS51393"/>
    </source>
</evidence>
<dbReference type="EMBL" id="JACEIK010006935">
    <property type="protein sequence ID" value="MCE3049492.1"/>
    <property type="molecule type" value="Genomic_DNA"/>
</dbReference>
<dbReference type="PROSITE" id="PS51393">
    <property type="entry name" value="LIPOXYGENASE_3"/>
    <property type="match status" value="1"/>
</dbReference>
<organism evidence="2 3">
    <name type="scientific">Datura stramonium</name>
    <name type="common">Jimsonweed</name>
    <name type="synonym">Common thornapple</name>
    <dbReference type="NCBI Taxonomy" id="4076"/>
    <lineage>
        <taxon>Eukaryota</taxon>
        <taxon>Viridiplantae</taxon>
        <taxon>Streptophyta</taxon>
        <taxon>Embryophyta</taxon>
        <taxon>Tracheophyta</taxon>
        <taxon>Spermatophyta</taxon>
        <taxon>Magnoliopsida</taxon>
        <taxon>eudicotyledons</taxon>
        <taxon>Gunneridae</taxon>
        <taxon>Pentapetalae</taxon>
        <taxon>asterids</taxon>
        <taxon>lamiids</taxon>
        <taxon>Solanales</taxon>
        <taxon>Solanaceae</taxon>
        <taxon>Solanoideae</taxon>
        <taxon>Datureae</taxon>
        <taxon>Datura</taxon>
    </lineage>
</organism>
<dbReference type="Proteomes" id="UP000823775">
    <property type="component" value="Unassembled WGS sequence"/>
</dbReference>
<dbReference type="SUPFAM" id="SSF48484">
    <property type="entry name" value="Lipoxigenase"/>
    <property type="match status" value="1"/>
</dbReference>
<feature type="domain" description="Lipoxygenase" evidence="1">
    <location>
        <begin position="1"/>
        <end position="93"/>
    </location>
</feature>
<gene>
    <name evidence="2" type="ORF">HAX54_045011</name>
</gene>
<accession>A0ABS8WHD7</accession>
<dbReference type="InterPro" id="IPR036226">
    <property type="entry name" value="LipOase_C_sf"/>
</dbReference>
<dbReference type="Gene3D" id="4.10.375.10">
    <property type="entry name" value="Lipoxygenase-1, Domain 2"/>
    <property type="match status" value="1"/>
</dbReference>
<comment type="caution">
    <text evidence="2">The sequence shown here is derived from an EMBL/GenBank/DDBJ whole genome shotgun (WGS) entry which is preliminary data.</text>
</comment>
<keyword evidence="3" id="KW-1185">Reference proteome</keyword>
<dbReference type="InterPro" id="IPR013819">
    <property type="entry name" value="LipOase_C"/>
</dbReference>
<sequence>MHADPLSESRSTFVYVPRDETFSEVKSLTFSGNTVHSVLRPSCGVRPVVTDPDLGLIKAISDTQKDVLLFETPQLLEGINFLGLEMWNLLVKP</sequence>
<evidence type="ECO:0000313" key="3">
    <source>
        <dbReference type="Proteomes" id="UP000823775"/>
    </source>
</evidence>
<reference evidence="2 3" key="1">
    <citation type="journal article" date="2021" name="BMC Genomics">
        <title>Datura genome reveals duplications of psychoactive alkaloid biosynthetic genes and high mutation rate following tissue culture.</title>
        <authorList>
            <person name="Rajewski A."/>
            <person name="Carter-House D."/>
            <person name="Stajich J."/>
            <person name="Litt A."/>
        </authorList>
    </citation>
    <scope>NUCLEOTIDE SEQUENCE [LARGE SCALE GENOMIC DNA]</scope>
    <source>
        <strain evidence="2">AR-01</strain>
    </source>
</reference>
<evidence type="ECO:0000313" key="2">
    <source>
        <dbReference type="EMBL" id="MCE3049492.1"/>
    </source>
</evidence>